<keyword evidence="2" id="KW-1185">Reference proteome</keyword>
<organism evidence="1 2">
    <name type="scientific">Mycena chlorophos</name>
    <name type="common">Agaric fungus</name>
    <name type="synonym">Agaricus chlorophos</name>
    <dbReference type="NCBI Taxonomy" id="658473"/>
    <lineage>
        <taxon>Eukaryota</taxon>
        <taxon>Fungi</taxon>
        <taxon>Dikarya</taxon>
        <taxon>Basidiomycota</taxon>
        <taxon>Agaricomycotina</taxon>
        <taxon>Agaricomycetes</taxon>
        <taxon>Agaricomycetidae</taxon>
        <taxon>Agaricales</taxon>
        <taxon>Marasmiineae</taxon>
        <taxon>Mycenaceae</taxon>
        <taxon>Mycena</taxon>
    </lineage>
</organism>
<accession>A0ABQ0L5B4</accession>
<proteinExistence type="predicted"/>
<gene>
    <name evidence="1" type="ORF">MCHLO_03887</name>
</gene>
<reference evidence="1" key="1">
    <citation type="submission" date="2014-09" db="EMBL/GenBank/DDBJ databases">
        <title>Genome sequence of the luminous mushroom Mycena chlorophos for searching fungal bioluminescence genes.</title>
        <authorList>
            <person name="Tanaka Y."/>
            <person name="Kasuga D."/>
            <person name="Oba Y."/>
            <person name="Hase S."/>
            <person name="Sato K."/>
            <person name="Oba Y."/>
            <person name="Sakakibara Y."/>
        </authorList>
    </citation>
    <scope>NUCLEOTIDE SEQUENCE</scope>
</reference>
<evidence type="ECO:0000313" key="1">
    <source>
        <dbReference type="EMBL" id="GAT46354.1"/>
    </source>
</evidence>
<dbReference type="Proteomes" id="UP000815677">
    <property type="component" value="Unassembled WGS sequence"/>
</dbReference>
<evidence type="ECO:0000313" key="2">
    <source>
        <dbReference type="Proteomes" id="UP000815677"/>
    </source>
</evidence>
<dbReference type="EMBL" id="DF842338">
    <property type="protein sequence ID" value="GAT46354.1"/>
    <property type="molecule type" value="Genomic_DNA"/>
</dbReference>
<name>A0ABQ0L5B4_MYCCL</name>
<protein>
    <submittedName>
        <fullName evidence="1">Uncharacterized protein</fullName>
    </submittedName>
</protein>
<sequence>MRGAIARLVFQDFCHLHGRCSSSPTAWLCTTMLFPRRRQLAGEEAVAATHMWSNSGRSGASGQILPNATDFDINDSHFVYHQGDRFNVYHGPPPAIATLQPQADLKSEYEILFESLLPAKRGRPLLCPTQDSDHYTAEYQQTGISVGDVGSINTDGGFDYNFNLYQPADDPINGPNMVPPGFRPAHQPDITYRRAAFPVGSHVTSSTVEGRRVDHEQGPCLQFHCQGPSGALIALPLGSSLCQLLNIATLRRHLIDHAESWYFYLTETLGRDLPDDSFFVVTGCEKASAGGIATFQTSVDRQFTLNLACNHGDTLNKEFTFDG</sequence>